<dbReference type="OrthoDB" id="4570401at2"/>
<keyword evidence="3 5" id="KW-1133">Transmembrane helix</keyword>
<sequence>MEVSVFAVYVVLTVLTAAVLAYGACLDFVRHPSIAAIADRVSVPRTWMVPLGACLAAGSAGLLAGIAVPWIGTAAGVGLVLYFLGALGAHLRVGDLRIGGALVLLALSVAVLLLGIAVHGAE</sequence>
<evidence type="ECO:0000256" key="2">
    <source>
        <dbReference type="ARBA" id="ARBA00022692"/>
    </source>
</evidence>
<feature type="transmembrane region" description="Helical" evidence="5">
    <location>
        <begin position="70"/>
        <end position="89"/>
    </location>
</feature>
<keyword evidence="4 5" id="KW-0472">Membrane</keyword>
<evidence type="ECO:0000256" key="4">
    <source>
        <dbReference type="ARBA" id="ARBA00023136"/>
    </source>
</evidence>
<dbReference type="GO" id="GO:0016020">
    <property type="term" value="C:membrane"/>
    <property type="evidence" value="ECO:0007669"/>
    <property type="project" value="UniProtKB-SubCell"/>
</dbReference>
<feature type="transmembrane region" description="Helical" evidence="5">
    <location>
        <begin position="101"/>
        <end position="121"/>
    </location>
</feature>
<organism evidence="6 7">
    <name type="scientific">Streptomyces venezuelae</name>
    <dbReference type="NCBI Taxonomy" id="54571"/>
    <lineage>
        <taxon>Bacteria</taxon>
        <taxon>Bacillati</taxon>
        <taxon>Actinomycetota</taxon>
        <taxon>Actinomycetes</taxon>
        <taxon>Kitasatosporales</taxon>
        <taxon>Streptomycetaceae</taxon>
        <taxon>Streptomyces</taxon>
    </lineage>
</organism>
<evidence type="ECO:0000256" key="5">
    <source>
        <dbReference type="SAM" id="Phobius"/>
    </source>
</evidence>
<reference evidence="6 7" key="1">
    <citation type="submission" date="2018-05" db="EMBL/GenBank/DDBJ databases">
        <title>Streptomyces venezuelae.</title>
        <authorList>
            <person name="Kim W."/>
            <person name="Lee N."/>
            <person name="Cho B.-K."/>
        </authorList>
    </citation>
    <scope>NUCLEOTIDE SEQUENCE [LARGE SCALE GENOMIC DNA]</scope>
    <source>
        <strain evidence="6 7">ATCC 15068</strain>
    </source>
</reference>
<evidence type="ECO:0008006" key="8">
    <source>
        <dbReference type="Google" id="ProtNLM"/>
    </source>
</evidence>
<evidence type="ECO:0000256" key="3">
    <source>
        <dbReference type="ARBA" id="ARBA00022989"/>
    </source>
</evidence>
<evidence type="ECO:0000313" key="6">
    <source>
        <dbReference type="EMBL" id="QES25038.1"/>
    </source>
</evidence>
<keyword evidence="2 5" id="KW-0812">Transmembrane</keyword>
<protein>
    <recommendedName>
        <fullName evidence="8">DoxX family protein</fullName>
    </recommendedName>
</protein>
<dbReference type="InterPro" id="IPR032808">
    <property type="entry name" value="DoxX"/>
</dbReference>
<dbReference type="EMBL" id="CP029194">
    <property type="protein sequence ID" value="QES25038.1"/>
    <property type="molecule type" value="Genomic_DNA"/>
</dbReference>
<accession>A0A5P2B5K1</accession>
<evidence type="ECO:0000256" key="1">
    <source>
        <dbReference type="ARBA" id="ARBA00004141"/>
    </source>
</evidence>
<name>A0A5P2B5K1_STRVZ</name>
<proteinExistence type="predicted"/>
<dbReference type="Pfam" id="PF13564">
    <property type="entry name" value="DoxX_2"/>
    <property type="match status" value="1"/>
</dbReference>
<comment type="subcellular location">
    <subcellularLocation>
        <location evidence="1">Membrane</location>
        <topology evidence="1">Multi-pass membrane protein</topology>
    </subcellularLocation>
</comment>
<dbReference type="AlphaFoldDB" id="A0A5P2B5K1"/>
<evidence type="ECO:0000313" key="7">
    <source>
        <dbReference type="Proteomes" id="UP000324106"/>
    </source>
</evidence>
<feature type="transmembrane region" description="Helical" evidence="5">
    <location>
        <begin position="6"/>
        <end position="26"/>
    </location>
</feature>
<gene>
    <name evidence="6" type="ORF">DEJ46_38100</name>
</gene>
<dbReference type="Proteomes" id="UP000324106">
    <property type="component" value="Chromosome"/>
</dbReference>
<feature type="transmembrane region" description="Helical" evidence="5">
    <location>
        <begin position="47"/>
        <end position="64"/>
    </location>
</feature>